<proteinExistence type="predicted"/>
<organism evidence="2 3">
    <name type="scientific">Candidatus Terraquivivens tikiterensis</name>
    <dbReference type="NCBI Taxonomy" id="1980982"/>
    <lineage>
        <taxon>Archaea</taxon>
        <taxon>Nitrososphaerota</taxon>
        <taxon>Candidatus Wolframiiraptoraceae</taxon>
        <taxon>Candidatus Terraquivivens</taxon>
    </lineage>
</organism>
<sequence>MSVQSVYLDTSAIVKRYILEEGSDKIDELYREVHAGKTKLAFSVWNIGEVAVVLDKYEKRGIVKNAKAIFEKFLGETRLLTKLGQLKLIPLNFRVLIQAIGYVFKHGIYIADAIQIASAKDFEGFISYDRELARIASMEGLKVDV</sequence>
<evidence type="ECO:0000313" key="3">
    <source>
        <dbReference type="Proteomes" id="UP000244066"/>
    </source>
</evidence>
<dbReference type="Pfam" id="PF01850">
    <property type="entry name" value="PIN"/>
    <property type="match status" value="1"/>
</dbReference>
<reference evidence="2 3" key="1">
    <citation type="submission" date="2017-04" db="EMBL/GenBank/DDBJ databases">
        <title>Draft Aigarchaeota genome from a New Zealand hot spring.</title>
        <authorList>
            <person name="Reysenbach A.-L."/>
            <person name="Donaho J.A."/>
            <person name="Gerhart J."/>
            <person name="Kelley J.F."/>
            <person name="Kouba K."/>
            <person name="Podar M."/>
            <person name="Stott M."/>
        </authorList>
    </citation>
    <scope>NUCLEOTIDE SEQUENCE [LARGE SCALE GENOMIC DNA]</scope>
    <source>
        <strain evidence="2">NZ13_MG1</strain>
    </source>
</reference>
<dbReference type="CDD" id="cd09874">
    <property type="entry name" value="PIN_MT3492-like"/>
    <property type="match status" value="1"/>
</dbReference>
<accession>A0A2R7Y0R0</accession>
<dbReference type="SUPFAM" id="SSF88723">
    <property type="entry name" value="PIN domain-like"/>
    <property type="match status" value="1"/>
</dbReference>
<gene>
    <name evidence="2" type="ORF">B9J98_07655</name>
</gene>
<evidence type="ECO:0000313" key="2">
    <source>
        <dbReference type="EMBL" id="PUA31104.1"/>
    </source>
</evidence>
<dbReference type="EMBL" id="NDWU01000026">
    <property type="protein sequence ID" value="PUA31104.1"/>
    <property type="molecule type" value="Genomic_DNA"/>
</dbReference>
<comment type="caution">
    <text evidence="2">The sequence shown here is derived from an EMBL/GenBank/DDBJ whole genome shotgun (WGS) entry which is preliminary data.</text>
</comment>
<dbReference type="InterPro" id="IPR029060">
    <property type="entry name" value="PIN-like_dom_sf"/>
</dbReference>
<dbReference type="Gene3D" id="3.40.50.1010">
    <property type="entry name" value="5'-nuclease"/>
    <property type="match status" value="1"/>
</dbReference>
<dbReference type="Proteomes" id="UP000244066">
    <property type="component" value="Unassembled WGS sequence"/>
</dbReference>
<feature type="domain" description="PIN" evidence="1">
    <location>
        <begin position="6"/>
        <end position="136"/>
    </location>
</feature>
<dbReference type="AlphaFoldDB" id="A0A2R7Y0R0"/>
<name>A0A2R7Y0R0_9ARCH</name>
<dbReference type="InterPro" id="IPR002716">
    <property type="entry name" value="PIN_dom"/>
</dbReference>
<protein>
    <recommendedName>
        <fullName evidence="1">PIN domain-containing protein</fullName>
    </recommendedName>
</protein>
<evidence type="ECO:0000259" key="1">
    <source>
        <dbReference type="Pfam" id="PF01850"/>
    </source>
</evidence>